<dbReference type="AlphaFoldDB" id="A0A2A2M6J6"/>
<dbReference type="Proteomes" id="UP000218231">
    <property type="component" value="Unassembled WGS sequence"/>
</dbReference>
<feature type="region of interest" description="Disordered" evidence="1">
    <location>
        <begin position="30"/>
        <end position="49"/>
    </location>
</feature>
<feature type="compositionally biased region" description="Low complexity" evidence="1">
    <location>
        <begin position="35"/>
        <end position="49"/>
    </location>
</feature>
<gene>
    <name evidence="2" type="ORF">WR25_02948</name>
</gene>
<protein>
    <submittedName>
        <fullName evidence="2">Uncharacterized protein</fullName>
    </submittedName>
</protein>
<organism evidence="2 3">
    <name type="scientific">Diploscapter pachys</name>
    <dbReference type="NCBI Taxonomy" id="2018661"/>
    <lineage>
        <taxon>Eukaryota</taxon>
        <taxon>Metazoa</taxon>
        <taxon>Ecdysozoa</taxon>
        <taxon>Nematoda</taxon>
        <taxon>Chromadorea</taxon>
        <taxon>Rhabditida</taxon>
        <taxon>Rhabditina</taxon>
        <taxon>Rhabditomorpha</taxon>
        <taxon>Rhabditoidea</taxon>
        <taxon>Rhabditidae</taxon>
        <taxon>Diploscapter</taxon>
    </lineage>
</organism>
<reference evidence="2 3" key="1">
    <citation type="journal article" date="2017" name="Curr. Biol.">
        <title>Genome architecture and evolution of a unichromosomal asexual nematode.</title>
        <authorList>
            <person name="Fradin H."/>
            <person name="Zegar C."/>
            <person name="Gutwein M."/>
            <person name="Lucas J."/>
            <person name="Kovtun M."/>
            <person name="Corcoran D."/>
            <person name="Baugh L.R."/>
            <person name="Kiontke K."/>
            <person name="Gunsalus K."/>
            <person name="Fitch D.H."/>
            <person name="Piano F."/>
        </authorList>
    </citation>
    <scope>NUCLEOTIDE SEQUENCE [LARGE SCALE GENOMIC DNA]</scope>
    <source>
        <strain evidence="2">PF1309</strain>
    </source>
</reference>
<dbReference type="EMBL" id="LIAE01003303">
    <property type="protein sequence ID" value="PAV93875.1"/>
    <property type="molecule type" value="Genomic_DNA"/>
</dbReference>
<evidence type="ECO:0000313" key="3">
    <source>
        <dbReference type="Proteomes" id="UP000218231"/>
    </source>
</evidence>
<comment type="caution">
    <text evidence="2">The sequence shown here is derived from an EMBL/GenBank/DDBJ whole genome shotgun (WGS) entry which is preliminary data.</text>
</comment>
<sequence>MYIRQQSLYANTPLAARALPDAEELKLLEPLRGQSPTAPASSASSSCRRWPCCRKPAGIPRAIDWSTPRASR</sequence>
<name>A0A2A2M6J6_9BILA</name>
<proteinExistence type="predicted"/>
<evidence type="ECO:0000256" key="1">
    <source>
        <dbReference type="SAM" id="MobiDB-lite"/>
    </source>
</evidence>
<accession>A0A2A2M6J6</accession>
<evidence type="ECO:0000313" key="2">
    <source>
        <dbReference type="EMBL" id="PAV93875.1"/>
    </source>
</evidence>
<keyword evidence="3" id="KW-1185">Reference proteome</keyword>